<dbReference type="InterPro" id="IPR000859">
    <property type="entry name" value="CUB_dom"/>
</dbReference>
<dbReference type="FunCoup" id="T1HHT6">
    <property type="interactions" value="1"/>
</dbReference>
<dbReference type="PANTHER" id="PTHR24252">
    <property type="entry name" value="ACROSIN-RELATED"/>
    <property type="match status" value="1"/>
</dbReference>
<dbReference type="SUPFAM" id="SSF50494">
    <property type="entry name" value="Trypsin-like serine proteases"/>
    <property type="match status" value="1"/>
</dbReference>
<dbReference type="STRING" id="13249.T1HHT6"/>
<dbReference type="PANTHER" id="PTHR24252:SF7">
    <property type="entry name" value="HYALIN"/>
    <property type="match status" value="1"/>
</dbReference>
<dbReference type="Gene3D" id="2.60.120.290">
    <property type="entry name" value="Spermadhesin, CUB domain"/>
    <property type="match status" value="1"/>
</dbReference>
<evidence type="ECO:0000256" key="1">
    <source>
        <dbReference type="ARBA" id="ARBA00023157"/>
    </source>
</evidence>
<proteinExistence type="predicted"/>
<dbReference type="Proteomes" id="UP000015103">
    <property type="component" value="Unassembled WGS sequence"/>
</dbReference>
<dbReference type="InterPro" id="IPR043504">
    <property type="entry name" value="Peptidase_S1_PA_chymotrypsin"/>
</dbReference>
<dbReference type="EnsemblMetazoa" id="RPRC003609-RA">
    <property type="protein sequence ID" value="RPRC003609-PA"/>
    <property type="gene ID" value="RPRC003609"/>
</dbReference>
<dbReference type="eggNOG" id="KOG3627">
    <property type="taxonomic scope" value="Eukaryota"/>
</dbReference>
<dbReference type="GO" id="GO:0006508">
    <property type="term" value="P:proteolysis"/>
    <property type="evidence" value="ECO:0007669"/>
    <property type="project" value="InterPro"/>
</dbReference>
<evidence type="ECO:0000256" key="2">
    <source>
        <dbReference type="PROSITE-ProRule" id="PRU00059"/>
    </source>
</evidence>
<dbReference type="PRINTS" id="PR00722">
    <property type="entry name" value="CHYMOTRYPSIN"/>
</dbReference>
<dbReference type="InterPro" id="IPR009003">
    <property type="entry name" value="Peptidase_S1_PA"/>
</dbReference>
<reference evidence="3" key="1">
    <citation type="submission" date="2015-05" db="UniProtKB">
        <authorList>
            <consortium name="EnsemblMetazoa"/>
        </authorList>
    </citation>
    <scope>IDENTIFICATION</scope>
</reference>
<dbReference type="FunFam" id="2.40.10.10:FF:000068">
    <property type="entry name" value="transmembrane protease serine 2"/>
    <property type="match status" value="1"/>
</dbReference>
<dbReference type="GO" id="GO:0004252">
    <property type="term" value="F:serine-type endopeptidase activity"/>
    <property type="evidence" value="ECO:0007669"/>
    <property type="project" value="InterPro"/>
</dbReference>
<dbReference type="InParanoid" id="T1HHT6"/>
<evidence type="ECO:0000313" key="4">
    <source>
        <dbReference type="Proteomes" id="UP000015103"/>
    </source>
</evidence>
<dbReference type="InterPro" id="IPR018114">
    <property type="entry name" value="TRYPSIN_HIS"/>
</dbReference>
<dbReference type="HOGENOM" id="CLU_006842_2_0_1"/>
<dbReference type="Pfam" id="PF00089">
    <property type="entry name" value="Trypsin"/>
    <property type="match status" value="1"/>
</dbReference>
<dbReference type="PROSITE" id="PS01180">
    <property type="entry name" value="CUB"/>
    <property type="match status" value="1"/>
</dbReference>
<dbReference type="SUPFAM" id="SSF49854">
    <property type="entry name" value="Spermadhesin, CUB domain"/>
    <property type="match status" value="1"/>
</dbReference>
<dbReference type="AlphaFoldDB" id="T1HHT6"/>
<dbReference type="PROSITE" id="PS00134">
    <property type="entry name" value="TRYPSIN_HIS"/>
    <property type="match status" value="1"/>
</dbReference>
<dbReference type="InterPro" id="IPR035914">
    <property type="entry name" value="Sperma_CUB_dom_sf"/>
</dbReference>
<dbReference type="EMBL" id="ACPB03004527">
    <property type="status" value="NOT_ANNOTATED_CDS"/>
    <property type="molecule type" value="Genomic_DNA"/>
</dbReference>
<accession>T1HHT6</accession>
<dbReference type="InterPro" id="IPR001314">
    <property type="entry name" value="Peptidase_S1A"/>
</dbReference>
<dbReference type="CDD" id="cd00190">
    <property type="entry name" value="Tryp_SPc"/>
    <property type="match status" value="1"/>
</dbReference>
<dbReference type="SMART" id="SM00020">
    <property type="entry name" value="Tryp_SPc"/>
    <property type="match status" value="1"/>
</dbReference>
<name>T1HHT6_RHOPR</name>
<protein>
    <submittedName>
        <fullName evidence="3">Uncharacterized protein</fullName>
    </submittedName>
</protein>
<dbReference type="InterPro" id="IPR001254">
    <property type="entry name" value="Trypsin_dom"/>
</dbReference>
<sequence length="406" mass="45471">DKFIYAATTLLSLWETTRSQNQCIYSQYITPGQRYRLNNPSFPNEYPPNLNCSWQMSTRSGYRVILYCQNVKLPMKTKHANPLTFFHDLKFNGNRCLDYLAVTTTGDLRDSTTYCLPFSATGTEIRLQLVSSVWSWGGIFSCDVTSEMIPVIEANHTKQCGCGWSFSTRIVGGTDAGINEFPSMALAVHVPRRVQWCGATIIARTVALTAGHCFITDSNPHNYGLLVGEHDTSTRAETNATKLLKISKIIVHPYFHPSSDGNDIALMVTETMIEYSSRVGPACLPFNLDKNYLLRKYVIVTGWGFLENGGPISNKLQKISLQIIPDSNCTQVYDYKFKPEKHLCAYSPGKDACQFDSGGPLYFYKYLTNLYTVVGIVSYGSGCASADPSLNINVHYYLPWIFSQLP</sequence>
<comment type="caution">
    <text evidence="2">Lacks conserved residue(s) required for the propagation of feature annotation.</text>
</comment>
<dbReference type="Pfam" id="PF00431">
    <property type="entry name" value="CUB"/>
    <property type="match status" value="1"/>
</dbReference>
<keyword evidence="1" id="KW-1015">Disulfide bond</keyword>
<evidence type="ECO:0000313" key="3">
    <source>
        <dbReference type="EnsemblMetazoa" id="RPRC003609-PA"/>
    </source>
</evidence>
<dbReference type="PROSITE" id="PS50240">
    <property type="entry name" value="TRYPSIN_DOM"/>
    <property type="match status" value="1"/>
</dbReference>
<dbReference type="Gene3D" id="2.40.10.10">
    <property type="entry name" value="Trypsin-like serine proteases"/>
    <property type="match status" value="1"/>
</dbReference>
<dbReference type="VEuPathDB" id="VectorBase:RPRC003609"/>
<keyword evidence="4" id="KW-1185">Reference proteome</keyword>
<organism evidence="3 4">
    <name type="scientific">Rhodnius prolixus</name>
    <name type="common">Triatomid bug</name>
    <dbReference type="NCBI Taxonomy" id="13249"/>
    <lineage>
        <taxon>Eukaryota</taxon>
        <taxon>Metazoa</taxon>
        <taxon>Ecdysozoa</taxon>
        <taxon>Arthropoda</taxon>
        <taxon>Hexapoda</taxon>
        <taxon>Insecta</taxon>
        <taxon>Pterygota</taxon>
        <taxon>Neoptera</taxon>
        <taxon>Paraneoptera</taxon>
        <taxon>Hemiptera</taxon>
        <taxon>Heteroptera</taxon>
        <taxon>Panheteroptera</taxon>
        <taxon>Cimicomorpha</taxon>
        <taxon>Reduviidae</taxon>
        <taxon>Triatominae</taxon>
        <taxon>Rhodnius</taxon>
    </lineage>
</organism>